<feature type="binding site" evidence="7 9">
    <location>
        <position position="223"/>
    </location>
    <ligand>
        <name>substrate</name>
    </ligand>
</feature>
<evidence type="ECO:0000313" key="13">
    <source>
        <dbReference type="Proteomes" id="UP000254925"/>
    </source>
</evidence>
<evidence type="ECO:0000256" key="6">
    <source>
        <dbReference type="ARBA" id="ARBA00049157"/>
    </source>
</evidence>
<feature type="binding site" evidence="7 9">
    <location>
        <position position="26"/>
    </location>
    <ligand>
        <name>substrate</name>
    </ligand>
</feature>
<dbReference type="PROSITE" id="PS00156">
    <property type="entry name" value="OMPDECASE"/>
    <property type="match status" value="1"/>
</dbReference>
<dbReference type="GO" id="GO:0004590">
    <property type="term" value="F:orotidine-5'-phosphate decarboxylase activity"/>
    <property type="evidence" value="ECO:0007669"/>
    <property type="project" value="UniProtKB-UniRule"/>
</dbReference>
<organism evidence="12 13">
    <name type="scientific">Microvirga subterranea</name>
    <dbReference type="NCBI Taxonomy" id="186651"/>
    <lineage>
        <taxon>Bacteria</taxon>
        <taxon>Pseudomonadati</taxon>
        <taxon>Pseudomonadota</taxon>
        <taxon>Alphaproteobacteria</taxon>
        <taxon>Hyphomicrobiales</taxon>
        <taxon>Methylobacteriaceae</taxon>
        <taxon>Microvirga</taxon>
    </lineage>
</organism>
<dbReference type="Gene3D" id="3.20.20.70">
    <property type="entry name" value="Aldolase class I"/>
    <property type="match status" value="1"/>
</dbReference>
<comment type="caution">
    <text evidence="12">The sequence shown here is derived from an EMBL/GenBank/DDBJ whole genome shotgun (WGS) entry which is preliminary data.</text>
</comment>
<feature type="active site" description="For OMPdecase activity" evidence="8">
    <location>
        <position position="75"/>
    </location>
</feature>
<dbReference type="CDD" id="cd04725">
    <property type="entry name" value="OMP_decarboxylase_like"/>
    <property type="match status" value="1"/>
</dbReference>
<feature type="binding site" evidence="7">
    <location>
        <begin position="75"/>
        <end position="84"/>
    </location>
    <ligand>
        <name>substrate</name>
    </ligand>
</feature>
<dbReference type="UniPathway" id="UPA00070">
    <property type="reaction ID" value="UER00120"/>
</dbReference>
<feature type="binding site" evidence="7 9">
    <location>
        <position position="130"/>
    </location>
    <ligand>
        <name>substrate</name>
    </ligand>
</feature>
<evidence type="ECO:0000256" key="1">
    <source>
        <dbReference type="ARBA" id="ARBA00002356"/>
    </source>
</evidence>
<feature type="domain" description="Orotidine 5'-phosphate decarboxylase" evidence="11">
    <location>
        <begin position="20"/>
        <end position="238"/>
    </location>
</feature>
<dbReference type="PANTHER" id="PTHR32119:SF2">
    <property type="entry name" value="OROTIDINE 5'-PHOSPHATE DECARBOXYLASE"/>
    <property type="match status" value="1"/>
</dbReference>
<feature type="binding site" evidence="7 9">
    <location>
        <position position="48"/>
    </location>
    <ligand>
        <name>substrate</name>
    </ligand>
</feature>
<dbReference type="InterPro" id="IPR001754">
    <property type="entry name" value="OMPdeCOase_dom"/>
</dbReference>
<dbReference type="OrthoDB" id="9806203at2"/>
<dbReference type="PANTHER" id="PTHR32119">
    <property type="entry name" value="OROTIDINE 5'-PHOSPHATE DECARBOXYLASE"/>
    <property type="match status" value="1"/>
</dbReference>
<evidence type="ECO:0000256" key="5">
    <source>
        <dbReference type="ARBA" id="ARBA00023239"/>
    </source>
</evidence>
<dbReference type="EC" id="4.1.1.23" evidence="7"/>
<feature type="active site" description="Proton donor" evidence="7">
    <location>
        <position position="77"/>
    </location>
</feature>
<dbReference type="InterPro" id="IPR018089">
    <property type="entry name" value="OMPdecase_AS"/>
</dbReference>
<dbReference type="EMBL" id="QQBB01000004">
    <property type="protein sequence ID" value="RDI59485.1"/>
    <property type="molecule type" value="Genomic_DNA"/>
</dbReference>
<dbReference type="Proteomes" id="UP000254925">
    <property type="component" value="Unassembled WGS sequence"/>
</dbReference>
<comment type="catalytic activity">
    <reaction evidence="6 7 10">
        <text>orotidine 5'-phosphate + H(+) = UMP + CO2</text>
        <dbReference type="Rhea" id="RHEA:11596"/>
        <dbReference type="ChEBI" id="CHEBI:15378"/>
        <dbReference type="ChEBI" id="CHEBI:16526"/>
        <dbReference type="ChEBI" id="CHEBI:57538"/>
        <dbReference type="ChEBI" id="CHEBI:57865"/>
        <dbReference type="EC" id="4.1.1.23"/>
    </reaction>
</comment>
<comment type="similarity">
    <text evidence="7">Belongs to the OMP decarboxylase family. Type 1 subfamily.</text>
</comment>
<dbReference type="InterPro" id="IPR011060">
    <property type="entry name" value="RibuloseP-bd_barrel"/>
</dbReference>
<evidence type="ECO:0000256" key="4">
    <source>
        <dbReference type="ARBA" id="ARBA00022975"/>
    </source>
</evidence>
<dbReference type="GO" id="GO:0005829">
    <property type="term" value="C:cytosol"/>
    <property type="evidence" value="ECO:0007669"/>
    <property type="project" value="TreeGrafter"/>
</dbReference>
<evidence type="ECO:0000256" key="8">
    <source>
        <dbReference type="PIRSR" id="PIRSR614732-1"/>
    </source>
</evidence>
<dbReference type="HAMAP" id="MF_01200_B">
    <property type="entry name" value="OMPdecase_type1_B"/>
    <property type="match status" value="1"/>
</dbReference>
<keyword evidence="4 7" id="KW-0665">Pyrimidine biosynthesis</keyword>
<evidence type="ECO:0000259" key="11">
    <source>
        <dbReference type="SMART" id="SM00934"/>
    </source>
</evidence>
<evidence type="ECO:0000256" key="9">
    <source>
        <dbReference type="PIRSR" id="PIRSR614732-2"/>
    </source>
</evidence>
<dbReference type="InterPro" id="IPR014732">
    <property type="entry name" value="OMPdecase"/>
</dbReference>
<sequence length="246" mass="25785">MSTAMSLRQDSTPAGDVRDRLIIGLDLPSVEEARRTVDRIGEAGTFYKIGYQLAYAGGFELARELVAGGKKVFLDLKLHDIGNTVEEGVRSVARLGATFLTVHAYPQTMRAAVAGRAGSSLKILAVTVLTSYDQQDLAEAGYAPGLTPAELVERRAVQARDIGIDGIVCAAPEAARVRAVVGPDRLIVTPGIRPAGAEAGDQKRIVTPAEGIRLGADHLVVARPIIKAADPRASAEAIVAEIAGAV</sequence>
<feature type="binding site" evidence="9">
    <location>
        <position position="222"/>
    </location>
    <ligand>
        <name>substrate</name>
    </ligand>
</feature>
<name>A0A370HMN4_9HYPH</name>
<dbReference type="NCBIfam" id="NF001273">
    <property type="entry name" value="PRK00230.1"/>
    <property type="match status" value="1"/>
</dbReference>
<evidence type="ECO:0000256" key="10">
    <source>
        <dbReference type="RuleBase" id="RU000512"/>
    </source>
</evidence>
<feature type="binding site" evidence="7 9">
    <location>
        <position position="193"/>
    </location>
    <ligand>
        <name>substrate</name>
    </ligand>
</feature>
<dbReference type="SUPFAM" id="SSF51366">
    <property type="entry name" value="Ribulose-phoshate binding barrel"/>
    <property type="match status" value="1"/>
</dbReference>
<dbReference type="Pfam" id="PF00215">
    <property type="entry name" value="OMPdecase"/>
    <property type="match status" value="1"/>
</dbReference>
<dbReference type="GO" id="GO:0006207">
    <property type="term" value="P:'de novo' pyrimidine nucleobase biosynthetic process"/>
    <property type="evidence" value="ECO:0007669"/>
    <property type="project" value="InterPro"/>
</dbReference>
<evidence type="ECO:0000256" key="3">
    <source>
        <dbReference type="ARBA" id="ARBA00022793"/>
    </source>
</evidence>
<evidence type="ECO:0000256" key="2">
    <source>
        <dbReference type="ARBA" id="ARBA00004861"/>
    </source>
</evidence>
<feature type="active site" description="For OMPdecase activity" evidence="8">
    <location>
        <position position="77"/>
    </location>
</feature>
<dbReference type="AlphaFoldDB" id="A0A370HMN4"/>
<dbReference type="InterPro" id="IPR047596">
    <property type="entry name" value="OMPdecase_bac"/>
</dbReference>
<accession>A0A370HMN4</accession>
<dbReference type="SMART" id="SM00934">
    <property type="entry name" value="OMPdecase"/>
    <property type="match status" value="1"/>
</dbReference>
<evidence type="ECO:0000313" key="12">
    <source>
        <dbReference type="EMBL" id="RDI59485.1"/>
    </source>
</evidence>
<feature type="active site" description="For OMPdecase activity" evidence="8">
    <location>
        <position position="80"/>
    </location>
</feature>
<reference evidence="12 13" key="1">
    <citation type="submission" date="2018-07" db="EMBL/GenBank/DDBJ databases">
        <title>Genomic Encyclopedia of Type Strains, Phase IV (KMG-IV): sequencing the most valuable type-strain genomes for metagenomic binning, comparative biology and taxonomic classification.</title>
        <authorList>
            <person name="Goeker M."/>
        </authorList>
    </citation>
    <scope>NUCLEOTIDE SEQUENCE [LARGE SCALE GENOMIC DNA]</scope>
    <source>
        <strain evidence="12 13">DSM 14364</strain>
    </source>
</reference>
<proteinExistence type="inferred from homology"/>
<protein>
    <recommendedName>
        <fullName evidence="7">Orotidine 5'-phosphate decarboxylase</fullName>
        <ecNumber evidence="7">4.1.1.23</ecNumber>
    </recommendedName>
    <alternativeName>
        <fullName evidence="7">OMP decarboxylase</fullName>
        <shortName evidence="7">OMPDCase</shortName>
        <shortName evidence="7">OMPdecase</shortName>
    </alternativeName>
</protein>
<comment type="subunit">
    <text evidence="7">Homodimer.</text>
</comment>
<comment type="pathway">
    <text evidence="2 7 10">Pyrimidine metabolism; UMP biosynthesis via de novo pathway; UMP from orotate: step 2/2.</text>
</comment>
<dbReference type="InterPro" id="IPR013785">
    <property type="entry name" value="Aldolase_TIM"/>
</dbReference>
<comment type="caution">
    <text evidence="7">Lacks conserved residue(s) required for the propagation of feature annotation.</text>
</comment>
<gene>
    <name evidence="7" type="primary">pyrF</name>
    <name evidence="12" type="ORF">DES45_104401</name>
</gene>
<dbReference type="NCBIfam" id="TIGR01740">
    <property type="entry name" value="pyrF"/>
    <property type="match status" value="1"/>
</dbReference>
<comment type="function">
    <text evidence="1 7">Catalyzes the decarboxylation of orotidine 5'-monophosphate (OMP) to uridine 5'-monophosphate (UMP).</text>
</comment>
<keyword evidence="5 7" id="KW-0456">Lyase</keyword>
<keyword evidence="13" id="KW-1185">Reference proteome</keyword>
<keyword evidence="3 7" id="KW-0210">Decarboxylase</keyword>
<evidence type="ECO:0000256" key="7">
    <source>
        <dbReference type="HAMAP-Rule" id="MF_01200"/>
    </source>
</evidence>
<dbReference type="GO" id="GO:0044205">
    <property type="term" value="P:'de novo' UMP biosynthetic process"/>
    <property type="evidence" value="ECO:0007669"/>
    <property type="project" value="UniProtKB-UniRule"/>
</dbReference>
<feature type="binding site" evidence="7 9">
    <location>
        <position position="202"/>
    </location>
    <ligand>
        <name>substrate</name>
    </ligand>
</feature>